<reference evidence="2" key="1">
    <citation type="journal article" date="2014" name="Front. Microbiol.">
        <title>High frequency of phylogenetically diverse reductive dehalogenase-homologous genes in deep subseafloor sedimentary metagenomes.</title>
        <authorList>
            <person name="Kawai M."/>
            <person name="Futagami T."/>
            <person name="Toyoda A."/>
            <person name="Takaki Y."/>
            <person name="Nishi S."/>
            <person name="Hori S."/>
            <person name="Arai W."/>
            <person name="Tsubouchi T."/>
            <person name="Morono Y."/>
            <person name="Uchiyama I."/>
            <person name="Ito T."/>
            <person name="Fujiyama A."/>
            <person name="Inagaki F."/>
            <person name="Takami H."/>
        </authorList>
    </citation>
    <scope>NUCLEOTIDE SEQUENCE</scope>
    <source>
        <strain evidence="2">Expedition CK06-06</strain>
    </source>
</reference>
<proteinExistence type="predicted"/>
<feature type="coiled-coil region" evidence="1">
    <location>
        <begin position="5"/>
        <end position="71"/>
    </location>
</feature>
<keyword evidence="1" id="KW-0175">Coiled coil</keyword>
<feature type="coiled-coil region" evidence="1">
    <location>
        <begin position="184"/>
        <end position="218"/>
    </location>
</feature>
<evidence type="ECO:0000256" key="1">
    <source>
        <dbReference type="SAM" id="Coils"/>
    </source>
</evidence>
<dbReference type="AlphaFoldDB" id="X1IEC2"/>
<sequence>DYEGILGAKAQLKGLQDQIETRKQELDKADKELQAQMETRRQELDKAEKKLEKAQKETADLRKALATYRRAEAIGFDEKALGELAKASEKYGTPGKVLRAINRFVDLSNIRATEDELRKKVRQKRQMIKNLDEQYSHLREPIELCKKLLKRKFGLSALQLINITARRYGEPTEVMKAIEAYGALKEIKKETDQATAKRAEIKGEIEVLKETYAEQNARNIAMLDQFEILNVKAIEVGTIVGSVQEQLKGDTLARDLLILLRNPVSAG</sequence>
<protein>
    <submittedName>
        <fullName evidence="2">Uncharacterized protein</fullName>
    </submittedName>
</protein>
<organism evidence="2">
    <name type="scientific">marine sediment metagenome</name>
    <dbReference type="NCBI Taxonomy" id="412755"/>
    <lineage>
        <taxon>unclassified sequences</taxon>
        <taxon>metagenomes</taxon>
        <taxon>ecological metagenomes</taxon>
    </lineage>
</organism>
<feature type="non-terminal residue" evidence="2">
    <location>
        <position position="1"/>
    </location>
</feature>
<feature type="non-terminal residue" evidence="2">
    <location>
        <position position="267"/>
    </location>
</feature>
<name>X1IEC2_9ZZZZ</name>
<dbReference type="EMBL" id="BARU01029497">
    <property type="protein sequence ID" value="GAH67615.1"/>
    <property type="molecule type" value="Genomic_DNA"/>
</dbReference>
<gene>
    <name evidence="2" type="ORF">S03H2_46920</name>
</gene>
<comment type="caution">
    <text evidence="2">The sequence shown here is derived from an EMBL/GenBank/DDBJ whole genome shotgun (WGS) entry which is preliminary data.</text>
</comment>
<evidence type="ECO:0000313" key="2">
    <source>
        <dbReference type="EMBL" id="GAH67615.1"/>
    </source>
</evidence>
<accession>X1IEC2</accession>